<evidence type="ECO:0000313" key="2">
    <source>
        <dbReference type="EMBL" id="MDQ0206814.1"/>
    </source>
</evidence>
<gene>
    <name evidence="2" type="ORF">J2S05_001613</name>
</gene>
<evidence type="ECO:0000313" key="3">
    <source>
        <dbReference type="Proteomes" id="UP001225034"/>
    </source>
</evidence>
<sequence length="106" mass="11312">MSFLVIIFGYISYQDKLNNLADGGTNSNPVQNDGASSAEPGQSDNTSEDEEDVEVGGLIENFVDGSETVQLAFFGSKAIDSSTGISITWPQMIENQLSSQLDSITI</sequence>
<accession>A0ABT9YGI2</accession>
<name>A0ABT9YGI2_9BACI</name>
<dbReference type="RefSeq" id="WP_306981616.1">
    <property type="nucleotide sequence ID" value="NZ_JAUSUA010000002.1"/>
</dbReference>
<organism evidence="2 3">
    <name type="scientific">Alkalicoccobacillus murimartini</name>
    <dbReference type="NCBI Taxonomy" id="171685"/>
    <lineage>
        <taxon>Bacteria</taxon>
        <taxon>Bacillati</taxon>
        <taxon>Bacillota</taxon>
        <taxon>Bacilli</taxon>
        <taxon>Bacillales</taxon>
        <taxon>Bacillaceae</taxon>
        <taxon>Alkalicoccobacillus</taxon>
    </lineage>
</organism>
<feature type="region of interest" description="Disordered" evidence="1">
    <location>
        <begin position="21"/>
        <end position="53"/>
    </location>
</feature>
<reference evidence="2 3" key="1">
    <citation type="submission" date="2023-07" db="EMBL/GenBank/DDBJ databases">
        <title>Genomic Encyclopedia of Type Strains, Phase IV (KMG-IV): sequencing the most valuable type-strain genomes for metagenomic binning, comparative biology and taxonomic classification.</title>
        <authorList>
            <person name="Goeker M."/>
        </authorList>
    </citation>
    <scope>NUCLEOTIDE SEQUENCE [LARGE SCALE GENOMIC DNA]</scope>
    <source>
        <strain evidence="2 3">DSM 19154</strain>
    </source>
</reference>
<keyword evidence="3" id="KW-1185">Reference proteome</keyword>
<comment type="caution">
    <text evidence="2">The sequence shown here is derived from an EMBL/GenBank/DDBJ whole genome shotgun (WGS) entry which is preliminary data.</text>
</comment>
<dbReference type="EMBL" id="JAUSUA010000002">
    <property type="protein sequence ID" value="MDQ0206814.1"/>
    <property type="molecule type" value="Genomic_DNA"/>
</dbReference>
<evidence type="ECO:0000256" key="1">
    <source>
        <dbReference type="SAM" id="MobiDB-lite"/>
    </source>
</evidence>
<dbReference type="Proteomes" id="UP001225034">
    <property type="component" value="Unassembled WGS sequence"/>
</dbReference>
<proteinExistence type="predicted"/>
<feature type="compositionally biased region" description="Polar residues" evidence="1">
    <location>
        <begin position="24"/>
        <end position="45"/>
    </location>
</feature>
<protein>
    <submittedName>
        <fullName evidence="2">Uncharacterized protein</fullName>
    </submittedName>
</protein>